<keyword evidence="4 7" id="KW-0413">Isomerase</keyword>
<feature type="signal peptide" evidence="5">
    <location>
        <begin position="1"/>
        <end position="24"/>
    </location>
</feature>
<comment type="caution">
    <text evidence="7">The sequence shown here is derived from an EMBL/GenBank/DDBJ whole genome shotgun (WGS) entry which is preliminary data.</text>
</comment>
<evidence type="ECO:0000256" key="3">
    <source>
        <dbReference type="ARBA" id="ARBA00023110"/>
    </source>
</evidence>
<dbReference type="PRINTS" id="PR00153">
    <property type="entry name" value="CSAPPISMRASE"/>
</dbReference>
<gene>
    <name evidence="7" type="ORF">RBATCC27255_01174</name>
</gene>
<dbReference type="InterPro" id="IPR044666">
    <property type="entry name" value="Cyclophilin_A-like"/>
</dbReference>
<sequence>MNTYSLKKICAVSVASIMCASALAFSGCGDKKIENSQTPDETVPATTAAVSTADEPTAQNYLESIGIDTATLGINPNIIHDSNPVGFQLDMPKDGDTIAVVHTSYGDITMRLFPEQAPKTVTNFVNLAKAGKYNNSLFSKVTKDFMINGGYCGTSSYGDVFEDEFCDRLFNIRGAVAMSNTGADTNESAFFINQKTAEAYKNEGGWEHLASQWDSIKTQLANYKDSNLLTAFIDKNGTNCYDTDSVPDSVKKLYEENGGNAYLDGAYNAVDRGYTVFAQVIDGMDVVDKIASAKVDKDGIPVKNIVIKSVKITQYKEKSTTQAASTSAEGVTQPTTVG</sequence>
<proteinExistence type="predicted"/>
<feature type="chain" id="PRO_5014657799" description="peptidylprolyl isomerase" evidence="5">
    <location>
        <begin position="25"/>
        <end position="338"/>
    </location>
</feature>
<dbReference type="GO" id="GO:0003755">
    <property type="term" value="F:peptidyl-prolyl cis-trans isomerase activity"/>
    <property type="evidence" value="ECO:0007669"/>
    <property type="project" value="UniProtKB-KW"/>
</dbReference>
<dbReference type="Proteomes" id="UP000233425">
    <property type="component" value="Unassembled WGS sequence"/>
</dbReference>
<dbReference type="Pfam" id="PF00160">
    <property type="entry name" value="Pro_isomerase"/>
    <property type="match status" value="2"/>
</dbReference>
<evidence type="ECO:0000256" key="5">
    <source>
        <dbReference type="SAM" id="SignalP"/>
    </source>
</evidence>
<comment type="function">
    <text evidence="1">PPIases accelerate the folding of proteins. It catalyzes the cis-trans isomerization of proline imidic peptide bonds in oligopeptides.</text>
</comment>
<organism evidence="7 8">
    <name type="scientific">Ruminococcus bromii</name>
    <dbReference type="NCBI Taxonomy" id="40518"/>
    <lineage>
        <taxon>Bacteria</taxon>
        <taxon>Bacillati</taxon>
        <taxon>Bacillota</taxon>
        <taxon>Clostridia</taxon>
        <taxon>Eubacteriales</taxon>
        <taxon>Oscillospiraceae</taxon>
        <taxon>Ruminococcus</taxon>
    </lineage>
</organism>
<reference evidence="7" key="1">
    <citation type="journal article" date="2018" name="Environ. Microbiol.">
        <title>Sporulation capability and amylosome conservation among diverse human colonic and rumen isolates of the keystone starch-degrader Ruminococcus bromii.</title>
        <authorList>
            <person name="Mukhopadhya I."/>
            <person name="Morais S."/>
            <person name="Laverde-Gomez J."/>
            <person name="Sheridan P.O."/>
            <person name="Walker A.W."/>
            <person name="Kelly W."/>
            <person name="Klieve A.V."/>
            <person name="Ouwerkerk D."/>
            <person name="Duncan S.H."/>
            <person name="Louis P."/>
            <person name="Koropatkin N."/>
            <person name="Cockburn D."/>
            <person name="Kibler R."/>
            <person name="Cooper P.J."/>
            <person name="Sandoval C."/>
            <person name="Crost E."/>
            <person name="Juge N."/>
            <person name="Bayer E.A."/>
            <person name="Flint H.J."/>
        </authorList>
    </citation>
    <scope>NUCLEOTIDE SEQUENCE [LARGE SCALE GENOMIC DNA]</scope>
    <source>
        <strain evidence="7">ATCC 27255</strain>
    </source>
</reference>
<keyword evidence="8" id="KW-1185">Reference proteome</keyword>
<dbReference type="EMBL" id="NNSR01000056">
    <property type="protein sequence ID" value="PKD29347.1"/>
    <property type="molecule type" value="Genomic_DNA"/>
</dbReference>
<evidence type="ECO:0000256" key="4">
    <source>
        <dbReference type="ARBA" id="ARBA00023235"/>
    </source>
</evidence>
<keyword evidence="3" id="KW-0697">Rotamase</keyword>
<dbReference type="InterPro" id="IPR002130">
    <property type="entry name" value="Cyclophilin-type_PPIase_dom"/>
</dbReference>
<feature type="domain" description="PPIase cyclophilin-type" evidence="6">
    <location>
        <begin position="98"/>
        <end position="312"/>
    </location>
</feature>
<evidence type="ECO:0000313" key="8">
    <source>
        <dbReference type="Proteomes" id="UP000233425"/>
    </source>
</evidence>
<dbReference type="PROSITE" id="PS51257">
    <property type="entry name" value="PROKAR_LIPOPROTEIN"/>
    <property type="match status" value="1"/>
</dbReference>
<dbReference type="EC" id="5.2.1.8" evidence="2"/>
<evidence type="ECO:0000313" key="7">
    <source>
        <dbReference type="EMBL" id="PKD29347.1"/>
    </source>
</evidence>
<dbReference type="AlphaFoldDB" id="A0A2N0UQU4"/>
<evidence type="ECO:0000256" key="2">
    <source>
        <dbReference type="ARBA" id="ARBA00013194"/>
    </source>
</evidence>
<evidence type="ECO:0000256" key="1">
    <source>
        <dbReference type="ARBA" id="ARBA00002388"/>
    </source>
</evidence>
<protein>
    <recommendedName>
        <fullName evidence="2">peptidylprolyl isomerase</fullName>
        <ecNumber evidence="2">5.2.1.8</ecNumber>
    </recommendedName>
</protein>
<dbReference type="Gene3D" id="2.40.100.10">
    <property type="entry name" value="Cyclophilin-like"/>
    <property type="match status" value="1"/>
</dbReference>
<dbReference type="RefSeq" id="WP_101029174.1">
    <property type="nucleotide sequence ID" value="NZ_CABMMZ010000056.1"/>
</dbReference>
<dbReference type="PANTHER" id="PTHR45625">
    <property type="entry name" value="PEPTIDYL-PROLYL CIS-TRANS ISOMERASE-RELATED"/>
    <property type="match status" value="1"/>
</dbReference>
<dbReference type="PANTHER" id="PTHR45625:SF4">
    <property type="entry name" value="PEPTIDYLPROLYL ISOMERASE DOMAIN AND WD REPEAT-CONTAINING PROTEIN 1"/>
    <property type="match status" value="1"/>
</dbReference>
<dbReference type="PROSITE" id="PS50072">
    <property type="entry name" value="CSA_PPIASE_2"/>
    <property type="match status" value="1"/>
</dbReference>
<dbReference type="CDD" id="cd00317">
    <property type="entry name" value="cyclophilin"/>
    <property type="match status" value="1"/>
</dbReference>
<dbReference type="SUPFAM" id="SSF50891">
    <property type="entry name" value="Cyclophilin-like"/>
    <property type="match status" value="1"/>
</dbReference>
<evidence type="ECO:0000259" key="6">
    <source>
        <dbReference type="PROSITE" id="PS50072"/>
    </source>
</evidence>
<dbReference type="InterPro" id="IPR029000">
    <property type="entry name" value="Cyclophilin-like_dom_sf"/>
</dbReference>
<name>A0A2N0UQU4_9FIRM</name>
<accession>A0A2N0UQU4</accession>
<keyword evidence="5" id="KW-0732">Signal</keyword>